<sequence>MLPVIDGAPLARCVTGRLREAYPAGAHDVEVMISPAVAGETMTRLLRDVADAVITADPRCRRLVYAVPEGDLGRVAAAESAGYRYVVDVDLPGEQLSLLVHEPGWVTRTDMDLDHVPGS</sequence>
<dbReference type="RefSeq" id="WP_344995799.1">
    <property type="nucleotide sequence ID" value="NZ_BAAAXV010000008.1"/>
</dbReference>
<evidence type="ECO:0000313" key="1">
    <source>
        <dbReference type="EMBL" id="MFB9624138.1"/>
    </source>
</evidence>
<reference evidence="1 2" key="1">
    <citation type="submission" date="2024-09" db="EMBL/GenBank/DDBJ databases">
        <authorList>
            <person name="Sun Q."/>
            <person name="Mori K."/>
        </authorList>
    </citation>
    <scope>NUCLEOTIDE SEQUENCE [LARGE SCALE GENOMIC DNA]</scope>
    <source>
        <strain evidence="1 2">JCM 3143</strain>
    </source>
</reference>
<dbReference type="Gene3D" id="3.40.630.30">
    <property type="match status" value="1"/>
</dbReference>
<evidence type="ECO:0000313" key="2">
    <source>
        <dbReference type="Proteomes" id="UP001589532"/>
    </source>
</evidence>
<gene>
    <name evidence="1" type="ORF">ACFFSA_13710</name>
</gene>
<name>A0ABV5S015_9ACTN</name>
<organism evidence="1 2">
    <name type="scientific">Nonomuraea helvata</name>
    <dbReference type="NCBI Taxonomy" id="37484"/>
    <lineage>
        <taxon>Bacteria</taxon>
        <taxon>Bacillati</taxon>
        <taxon>Actinomycetota</taxon>
        <taxon>Actinomycetes</taxon>
        <taxon>Streptosporangiales</taxon>
        <taxon>Streptosporangiaceae</taxon>
        <taxon>Nonomuraea</taxon>
    </lineage>
</organism>
<comment type="caution">
    <text evidence="1">The sequence shown here is derived from an EMBL/GenBank/DDBJ whole genome shotgun (WGS) entry which is preliminary data.</text>
</comment>
<dbReference type="EMBL" id="JBHMBW010000011">
    <property type="protein sequence ID" value="MFB9624138.1"/>
    <property type="molecule type" value="Genomic_DNA"/>
</dbReference>
<keyword evidence="2" id="KW-1185">Reference proteome</keyword>
<proteinExistence type="predicted"/>
<dbReference type="Proteomes" id="UP001589532">
    <property type="component" value="Unassembled WGS sequence"/>
</dbReference>
<protein>
    <submittedName>
        <fullName evidence="1">Uncharacterized protein</fullName>
    </submittedName>
</protein>
<accession>A0ABV5S015</accession>